<evidence type="ECO:0000256" key="4">
    <source>
        <dbReference type="ARBA" id="ARBA00022692"/>
    </source>
</evidence>
<reference evidence="9" key="1">
    <citation type="submission" date="2020-10" db="EMBL/GenBank/DDBJ databases">
        <authorList>
            <person name="Gilroy R."/>
        </authorList>
    </citation>
    <scope>NUCLEOTIDE SEQUENCE</scope>
    <source>
        <strain evidence="9">ChiHile30-977</strain>
    </source>
</reference>
<keyword evidence="4 7" id="KW-0812">Transmembrane</keyword>
<name>A0A9D0YX58_9FIRM</name>
<keyword evidence="3" id="KW-1003">Cell membrane</keyword>
<dbReference type="InterPro" id="IPR007353">
    <property type="entry name" value="DUF421"/>
</dbReference>
<evidence type="ECO:0000256" key="7">
    <source>
        <dbReference type="SAM" id="Phobius"/>
    </source>
</evidence>
<evidence type="ECO:0000313" key="9">
    <source>
        <dbReference type="EMBL" id="HIQ63582.1"/>
    </source>
</evidence>
<evidence type="ECO:0000256" key="1">
    <source>
        <dbReference type="ARBA" id="ARBA00004651"/>
    </source>
</evidence>
<evidence type="ECO:0000256" key="2">
    <source>
        <dbReference type="ARBA" id="ARBA00006448"/>
    </source>
</evidence>
<dbReference type="Proteomes" id="UP000886819">
    <property type="component" value="Unassembled WGS sequence"/>
</dbReference>
<keyword evidence="5 7" id="KW-1133">Transmembrane helix</keyword>
<feature type="transmembrane region" description="Helical" evidence="7">
    <location>
        <begin position="6"/>
        <end position="23"/>
    </location>
</feature>
<evidence type="ECO:0000256" key="6">
    <source>
        <dbReference type="ARBA" id="ARBA00023136"/>
    </source>
</evidence>
<sequence>MLMVLLRAAILFLTAVLVIRMMDKRQVSQLQPFELVIAIMIAELAATPMEDVGTPLLYGVAPMLTLLVLHSALSLLSLKSQRLRAFISGKPSILVKQGVVQEKELRRICYDLNDLLEELRAGGILNPAEVGTAILETSGKMSVFPRAQSRPVTPEDMQLPAAYEGIPLTLVLDGEVQHHNLRIGGLDEAWLQAKLSEFGFSGPGDVLLASLDTRGVLLAQGKGSQPRLRVAQALAPEKVGW</sequence>
<dbReference type="AlphaFoldDB" id="A0A9D0YX58"/>
<dbReference type="GO" id="GO:0005886">
    <property type="term" value="C:plasma membrane"/>
    <property type="evidence" value="ECO:0007669"/>
    <property type="project" value="UniProtKB-SubCell"/>
</dbReference>
<dbReference type="Pfam" id="PF04239">
    <property type="entry name" value="DUF421"/>
    <property type="match status" value="1"/>
</dbReference>
<evidence type="ECO:0000256" key="5">
    <source>
        <dbReference type="ARBA" id="ARBA00022989"/>
    </source>
</evidence>
<comment type="caution">
    <text evidence="9">The sequence shown here is derived from an EMBL/GenBank/DDBJ whole genome shotgun (WGS) entry which is preliminary data.</text>
</comment>
<keyword evidence="6 7" id="KW-0472">Membrane</keyword>
<evidence type="ECO:0000259" key="8">
    <source>
        <dbReference type="Pfam" id="PF04239"/>
    </source>
</evidence>
<dbReference type="InterPro" id="IPR023090">
    <property type="entry name" value="UPF0702_alpha/beta_dom_sf"/>
</dbReference>
<dbReference type="EMBL" id="DVFI01000114">
    <property type="protein sequence ID" value="HIQ63582.1"/>
    <property type="molecule type" value="Genomic_DNA"/>
</dbReference>
<gene>
    <name evidence="9" type="ORF">IAA66_08380</name>
</gene>
<evidence type="ECO:0000313" key="10">
    <source>
        <dbReference type="Proteomes" id="UP000886819"/>
    </source>
</evidence>
<comment type="similarity">
    <text evidence="2">Belongs to the UPF0702 family.</text>
</comment>
<organism evidence="9 10">
    <name type="scientific">Candidatus Avichristensenella intestinipullorum</name>
    <dbReference type="NCBI Taxonomy" id="2840693"/>
    <lineage>
        <taxon>Bacteria</taxon>
        <taxon>Bacillati</taxon>
        <taxon>Bacillota</taxon>
        <taxon>Clostridia</taxon>
        <taxon>Candidatus Avichristensenella</taxon>
    </lineage>
</organism>
<comment type="subcellular location">
    <subcellularLocation>
        <location evidence="1">Cell membrane</location>
        <topology evidence="1">Multi-pass membrane protein</topology>
    </subcellularLocation>
</comment>
<dbReference type="Gene3D" id="3.30.240.20">
    <property type="entry name" value="bsu07140 like domains"/>
    <property type="match status" value="2"/>
</dbReference>
<protein>
    <submittedName>
        <fullName evidence="9">DUF421 domain-containing protein</fullName>
    </submittedName>
</protein>
<accession>A0A9D0YX58</accession>
<feature type="domain" description="YetF C-terminal" evidence="8">
    <location>
        <begin position="79"/>
        <end position="211"/>
    </location>
</feature>
<feature type="transmembrane region" description="Helical" evidence="7">
    <location>
        <begin position="55"/>
        <end position="78"/>
    </location>
</feature>
<reference evidence="9" key="2">
    <citation type="journal article" date="2021" name="PeerJ">
        <title>Extensive microbial diversity within the chicken gut microbiome revealed by metagenomics and culture.</title>
        <authorList>
            <person name="Gilroy R."/>
            <person name="Ravi A."/>
            <person name="Getino M."/>
            <person name="Pursley I."/>
            <person name="Horton D.L."/>
            <person name="Alikhan N.F."/>
            <person name="Baker D."/>
            <person name="Gharbi K."/>
            <person name="Hall N."/>
            <person name="Watson M."/>
            <person name="Adriaenssens E.M."/>
            <person name="Foster-Nyarko E."/>
            <person name="Jarju S."/>
            <person name="Secka A."/>
            <person name="Antonio M."/>
            <person name="Oren A."/>
            <person name="Chaudhuri R.R."/>
            <person name="La Ragione R."/>
            <person name="Hildebrand F."/>
            <person name="Pallen M.J."/>
        </authorList>
    </citation>
    <scope>NUCLEOTIDE SEQUENCE</scope>
    <source>
        <strain evidence="9">ChiHile30-977</strain>
    </source>
</reference>
<dbReference type="PANTHER" id="PTHR34582:SF6">
    <property type="entry name" value="UPF0702 TRANSMEMBRANE PROTEIN YCAP"/>
    <property type="match status" value="1"/>
</dbReference>
<dbReference type="PANTHER" id="PTHR34582">
    <property type="entry name" value="UPF0702 TRANSMEMBRANE PROTEIN YCAP"/>
    <property type="match status" value="1"/>
</dbReference>
<evidence type="ECO:0000256" key="3">
    <source>
        <dbReference type="ARBA" id="ARBA00022475"/>
    </source>
</evidence>
<proteinExistence type="inferred from homology"/>